<evidence type="ECO:0000313" key="1">
    <source>
        <dbReference type="EMBL" id="QQP58416.1"/>
    </source>
</evidence>
<organism evidence="1 2">
    <name type="scientific">Caligus rogercresseyi</name>
    <name type="common">Sea louse</name>
    <dbReference type="NCBI Taxonomy" id="217165"/>
    <lineage>
        <taxon>Eukaryota</taxon>
        <taxon>Metazoa</taxon>
        <taxon>Ecdysozoa</taxon>
        <taxon>Arthropoda</taxon>
        <taxon>Crustacea</taxon>
        <taxon>Multicrustacea</taxon>
        <taxon>Hexanauplia</taxon>
        <taxon>Copepoda</taxon>
        <taxon>Siphonostomatoida</taxon>
        <taxon>Caligidae</taxon>
        <taxon>Caligus</taxon>
    </lineage>
</organism>
<dbReference type="Proteomes" id="UP000595437">
    <property type="component" value="Chromosome 2"/>
</dbReference>
<gene>
    <name evidence="1" type="ORF">FKW44_003729</name>
</gene>
<sequence length="55" mass="6161">MLLLDSVSGNAMTVKCLPLLALTSTSILLRTADPLIWFGYVRDDTFRSGLFIREE</sequence>
<protein>
    <submittedName>
        <fullName evidence="1">Uncharacterized protein</fullName>
    </submittedName>
</protein>
<proteinExistence type="predicted"/>
<evidence type="ECO:0000313" key="2">
    <source>
        <dbReference type="Proteomes" id="UP000595437"/>
    </source>
</evidence>
<keyword evidence="2" id="KW-1185">Reference proteome</keyword>
<dbReference type="EMBL" id="CP045891">
    <property type="protein sequence ID" value="QQP58416.1"/>
    <property type="molecule type" value="Genomic_DNA"/>
</dbReference>
<dbReference type="AlphaFoldDB" id="A0A7T8QXA0"/>
<name>A0A7T8QXA0_CALRO</name>
<reference evidence="2" key="1">
    <citation type="submission" date="2021-01" db="EMBL/GenBank/DDBJ databases">
        <title>Caligus Genome Assembly.</title>
        <authorList>
            <person name="Gallardo-Escarate C."/>
        </authorList>
    </citation>
    <scope>NUCLEOTIDE SEQUENCE [LARGE SCALE GENOMIC DNA]</scope>
</reference>
<accession>A0A7T8QXA0</accession>